<evidence type="ECO:0000256" key="8">
    <source>
        <dbReference type="ARBA" id="ARBA00022842"/>
    </source>
</evidence>
<dbReference type="InterPro" id="IPR036615">
    <property type="entry name" value="Mur_ligase_C_dom_sf"/>
</dbReference>
<dbReference type="PROSITE" id="PS01011">
    <property type="entry name" value="FOLYLPOLYGLU_SYNT_1"/>
    <property type="match status" value="1"/>
</dbReference>
<feature type="domain" description="Mur ligase central" evidence="13">
    <location>
        <begin position="44"/>
        <end position="280"/>
    </location>
</feature>
<dbReference type="Pfam" id="PF08245">
    <property type="entry name" value="Mur_ligase_M"/>
    <property type="match status" value="1"/>
</dbReference>
<accession>A0A255INX7</accession>
<dbReference type="Pfam" id="PF02875">
    <property type="entry name" value="Mur_ligase_C"/>
    <property type="match status" value="1"/>
</dbReference>
<keyword evidence="8" id="KW-0460">Magnesium</keyword>
<reference evidence="15" key="3">
    <citation type="submission" date="2018-07" db="EMBL/GenBank/DDBJ databases">
        <authorList>
            <person name="Quirk P.G."/>
            <person name="Krulwich T.A."/>
        </authorList>
    </citation>
    <scope>NUCLEOTIDE SEQUENCE</scope>
    <source>
        <strain evidence="15">CCRI-19302</strain>
    </source>
</reference>
<evidence type="ECO:0000259" key="13">
    <source>
        <dbReference type="Pfam" id="PF08245"/>
    </source>
</evidence>
<feature type="domain" description="Mur ligase C-terminal" evidence="12">
    <location>
        <begin position="304"/>
        <end position="423"/>
    </location>
</feature>
<evidence type="ECO:0000256" key="3">
    <source>
        <dbReference type="ARBA" id="ARBA00013025"/>
    </source>
</evidence>
<keyword evidence="16" id="KW-1185">Reference proteome</keyword>
<dbReference type="RefSeq" id="WP_094376550.1">
    <property type="nucleotide sequence ID" value="NZ_NOKA02000016.1"/>
</dbReference>
<proteinExistence type="inferred from homology"/>
<evidence type="ECO:0000313" key="16">
    <source>
        <dbReference type="Proteomes" id="UP000216411"/>
    </source>
</evidence>
<dbReference type="PANTHER" id="PTHR11136">
    <property type="entry name" value="FOLYLPOLYGLUTAMATE SYNTHASE-RELATED"/>
    <property type="match status" value="1"/>
</dbReference>
<dbReference type="OrthoDB" id="9809356at2"/>
<dbReference type="InterPro" id="IPR036565">
    <property type="entry name" value="Mur-like_cat_sf"/>
</dbReference>
<organism evidence="15 16">
    <name type="scientific">Lachnotalea glycerini</name>
    <dbReference type="NCBI Taxonomy" id="1763509"/>
    <lineage>
        <taxon>Bacteria</taxon>
        <taxon>Bacillati</taxon>
        <taxon>Bacillota</taxon>
        <taxon>Clostridia</taxon>
        <taxon>Lachnospirales</taxon>
        <taxon>Lachnospiraceae</taxon>
        <taxon>Lachnotalea</taxon>
    </lineage>
</organism>
<dbReference type="PIRSF" id="PIRSF001563">
    <property type="entry name" value="Folylpolyglu_synth"/>
    <property type="match status" value="1"/>
</dbReference>
<dbReference type="InterPro" id="IPR001645">
    <property type="entry name" value="Folylpolyglutamate_synth"/>
</dbReference>
<evidence type="ECO:0000256" key="2">
    <source>
        <dbReference type="ARBA" id="ARBA00008276"/>
    </source>
</evidence>
<reference evidence="15 16" key="1">
    <citation type="journal article" date="2017" name="Genome Announc.">
        <title>Draft Genome Sequence of a Sporulating and Motile Strain of Lachnotalea glycerini Isolated from Water in Quebec City, Canada.</title>
        <authorList>
            <person name="Maheux A.F."/>
            <person name="Boudreau D.K."/>
            <person name="Berube E."/>
            <person name="Boissinot M."/>
            <person name="Raymond F."/>
            <person name="Brodeur S."/>
            <person name="Corbeil J."/>
            <person name="Isabel S."/>
            <person name="Omar R.F."/>
            <person name="Bergeron M.G."/>
        </authorList>
    </citation>
    <scope>NUCLEOTIDE SEQUENCE [LARGE SCALE GENOMIC DNA]</scope>
    <source>
        <strain evidence="15 16">CCRI-19302</strain>
    </source>
</reference>
<evidence type="ECO:0000313" key="14">
    <source>
        <dbReference type="EMBL" id="PXV85976.1"/>
    </source>
</evidence>
<gene>
    <name evidence="14" type="ORF">C8E03_11454</name>
    <name evidence="15" type="ORF">CG710_009835</name>
</gene>
<dbReference type="Proteomes" id="UP000247523">
    <property type="component" value="Unassembled WGS sequence"/>
</dbReference>
<evidence type="ECO:0000256" key="9">
    <source>
        <dbReference type="ARBA" id="ARBA00030592"/>
    </source>
</evidence>
<comment type="similarity">
    <text evidence="2 11">Belongs to the folylpolyglutamate synthase family.</text>
</comment>
<dbReference type="GO" id="GO:0004326">
    <property type="term" value="F:tetrahydrofolylpolyglutamate synthase activity"/>
    <property type="evidence" value="ECO:0007669"/>
    <property type="project" value="UniProtKB-EC"/>
</dbReference>
<evidence type="ECO:0000313" key="17">
    <source>
        <dbReference type="Proteomes" id="UP000247523"/>
    </source>
</evidence>
<evidence type="ECO:0000256" key="6">
    <source>
        <dbReference type="ARBA" id="ARBA00022741"/>
    </source>
</evidence>
<sequence length="440" mass="50403">MNYEEAVEYILNIPKFTKKNPMDNIKTLMKKLGNPEESMKVIHVAGTNGKGSVCAFLASILRQAGKTNAMFTSPHLIEINERFEINGKKVTNEVFTETFHIVINGVNQMIEEGYSHPTFFEFLFAMAMVIFKRAKVEYAILETGMGGRLDATNVIDKPVMTIITTIALDHMQILGDTIEEIAKEKAGIIKSNVVVVFDGTNEAASRVIEEIASKKRCKYYKLVHFIDQNVNENEFCYKMKEFSDKNIDFLLKYGYYGCIRVLIGMIGDYQMKNASLAIRAIQLLDEGIENETILKGIKQTKWPGRMEQLLPNVYLDGAHNENGIQEFINTVRHFKKVGKVLLFSALVEKDYERMIEKLCKELQFDFIIVTLLNNKRAIPVKYLQLEFEKHTKCKVFAIKDIEEAFNKLLELKSQNKIAFCAGSLYLVGEIKEIVRRMNYD</sequence>
<evidence type="ECO:0000256" key="5">
    <source>
        <dbReference type="ARBA" id="ARBA00022723"/>
    </source>
</evidence>
<dbReference type="FunFam" id="3.40.1190.10:FF:000011">
    <property type="entry name" value="Folylpolyglutamate synthase/dihydrofolate synthase"/>
    <property type="match status" value="1"/>
</dbReference>
<evidence type="ECO:0000256" key="4">
    <source>
        <dbReference type="ARBA" id="ARBA00022598"/>
    </source>
</evidence>
<dbReference type="GO" id="GO:0008841">
    <property type="term" value="F:dihydrofolate synthase activity"/>
    <property type="evidence" value="ECO:0007669"/>
    <property type="project" value="TreeGrafter"/>
</dbReference>
<keyword evidence="7 11" id="KW-0067">ATP-binding</keyword>
<dbReference type="Gene3D" id="3.40.1190.10">
    <property type="entry name" value="Mur-like, catalytic domain"/>
    <property type="match status" value="1"/>
</dbReference>
<dbReference type="SUPFAM" id="SSF53623">
    <property type="entry name" value="MurD-like peptide ligases, catalytic domain"/>
    <property type="match status" value="1"/>
</dbReference>
<dbReference type="EMBL" id="NOKA02000016">
    <property type="protein sequence ID" value="RDY31410.1"/>
    <property type="molecule type" value="Genomic_DNA"/>
</dbReference>
<protein>
    <recommendedName>
        <fullName evidence="3">tetrahydrofolate synthase</fullName>
        <ecNumber evidence="3">6.3.2.17</ecNumber>
    </recommendedName>
    <alternativeName>
        <fullName evidence="9">Tetrahydrofolylpolyglutamate synthase</fullName>
    </alternativeName>
</protein>
<dbReference type="PROSITE" id="PS01012">
    <property type="entry name" value="FOLYLPOLYGLU_SYNT_2"/>
    <property type="match status" value="1"/>
</dbReference>
<keyword evidence="4 11" id="KW-0436">Ligase</keyword>
<evidence type="ECO:0000256" key="1">
    <source>
        <dbReference type="ARBA" id="ARBA00001946"/>
    </source>
</evidence>
<dbReference type="NCBIfam" id="TIGR01499">
    <property type="entry name" value="folC"/>
    <property type="match status" value="1"/>
</dbReference>
<dbReference type="GO" id="GO:0005524">
    <property type="term" value="F:ATP binding"/>
    <property type="evidence" value="ECO:0007669"/>
    <property type="project" value="UniProtKB-KW"/>
</dbReference>
<dbReference type="GO" id="GO:0005829">
    <property type="term" value="C:cytosol"/>
    <property type="evidence" value="ECO:0007669"/>
    <property type="project" value="TreeGrafter"/>
</dbReference>
<dbReference type="InterPro" id="IPR013221">
    <property type="entry name" value="Mur_ligase_cen"/>
</dbReference>
<name>A0A255INX7_9FIRM</name>
<dbReference type="GO" id="GO:0046872">
    <property type="term" value="F:metal ion binding"/>
    <property type="evidence" value="ECO:0007669"/>
    <property type="project" value="UniProtKB-KW"/>
</dbReference>
<dbReference type="PANTHER" id="PTHR11136:SF0">
    <property type="entry name" value="DIHYDROFOLATE SYNTHETASE-RELATED"/>
    <property type="match status" value="1"/>
</dbReference>
<keyword evidence="6 11" id="KW-0547">Nucleotide-binding</keyword>
<evidence type="ECO:0000256" key="11">
    <source>
        <dbReference type="PIRNR" id="PIRNR001563"/>
    </source>
</evidence>
<dbReference type="InterPro" id="IPR018109">
    <property type="entry name" value="Folylpolyglutamate_synth_CS"/>
</dbReference>
<dbReference type="EMBL" id="QICS01000014">
    <property type="protein sequence ID" value="PXV85976.1"/>
    <property type="molecule type" value="Genomic_DNA"/>
</dbReference>
<dbReference type="AlphaFoldDB" id="A0A255INX7"/>
<dbReference type="InterPro" id="IPR004101">
    <property type="entry name" value="Mur_ligase_C"/>
</dbReference>
<dbReference type="Gene3D" id="3.90.190.20">
    <property type="entry name" value="Mur ligase, C-terminal domain"/>
    <property type="match status" value="1"/>
</dbReference>
<keyword evidence="5" id="KW-0479">Metal-binding</keyword>
<evidence type="ECO:0000256" key="7">
    <source>
        <dbReference type="ARBA" id="ARBA00022840"/>
    </source>
</evidence>
<evidence type="ECO:0000259" key="12">
    <source>
        <dbReference type="Pfam" id="PF02875"/>
    </source>
</evidence>
<evidence type="ECO:0000313" key="15">
    <source>
        <dbReference type="EMBL" id="RDY31410.1"/>
    </source>
</evidence>
<evidence type="ECO:0000256" key="10">
    <source>
        <dbReference type="ARBA" id="ARBA00047493"/>
    </source>
</evidence>
<dbReference type="SUPFAM" id="SSF53244">
    <property type="entry name" value="MurD-like peptide ligases, peptide-binding domain"/>
    <property type="match status" value="1"/>
</dbReference>
<comment type="catalytic activity">
    <reaction evidence="10">
        <text>(6S)-5,6,7,8-tetrahydrofolyl-(gamma-L-Glu)(n) + L-glutamate + ATP = (6S)-5,6,7,8-tetrahydrofolyl-(gamma-L-Glu)(n+1) + ADP + phosphate + H(+)</text>
        <dbReference type="Rhea" id="RHEA:10580"/>
        <dbReference type="Rhea" id="RHEA-COMP:14738"/>
        <dbReference type="Rhea" id="RHEA-COMP:14740"/>
        <dbReference type="ChEBI" id="CHEBI:15378"/>
        <dbReference type="ChEBI" id="CHEBI:29985"/>
        <dbReference type="ChEBI" id="CHEBI:30616"/>
        <dbReference type="ChEBI" id="CHEBI:43474"/>
        <dbReference type="ChEBI" id="CHEBI:141005"/>
        <dbReference type="ChEBI" id="CHEBI:456216"/>
        <dbReference type="EC" id="6.3.2.17"/>
    </reaction>
</comment>
<dbReference type="EC" id="6.3.2.17" evidence="3"/>
<comment type="caution">
    <text evidence="15">The sequence shown here is derived from an EMBL/GenBank/DDBJ whole genome shotgun (WGS) entry which is preliminary data.</text>
</comment>
<reference evidence="14 17" key="2">
    <citation type="submission" date="2018-05" db="EMBL/GenBank/DDBJ databases">
        <title>Genomic Encyclopedia of Type Strains, Phase IV (KMG-IV): sequencing the most valuable type-strain genomes for metagenomic binning, comparative biology and taxonomic classification.</title>
        <authorList>
            <person name="Goeker M."/>
        </authorList>
    </citation>
    <scope>NUCLEOTIDE SEQUENCE [LARGE SCALE GENOMIC DNA]</scope>
    <source>
        <strain evidence="14 17">DSM 28816</strain>
    </source>
</reference>
<dbReference type="Proteomes" id="UP000216411">
    <property type="component" value="Unassembled WGS sequence"/>
</dbReference>
<comment type="cofactor">
    <cofactor evidence="1">
        <name>Mg(2+)</name>
        <dbReference type="ChEBI" id="CHEBI:18420"/>
    </cofactor>
</comment>